<name>A0ABV7WVJ7_9HYPH</name>
<protein>
    <submittedName>
        <fullName evidence="1">Uncharacterized protein</fullName>
    </submittedName>
</protein>
<sequence>MSSKINRWNMHQLGAYERLQYLRERRAQAAETQAKTAALANGFASIQINHAAAQGDLVSRMAMTRLNKTA</sequence>
<gene>
    <name evidence="1" type="ORF">ACFOOL_00960</name>
</gene>
<dbReference type="EMBL" id="JBHRYD010000001">
    <property type="protein sequence ID" value="MFC3703320.1"/>
    <property type="molecule type" value="Genomic_DNA"/>
</dbReference>
<evidence type="ECO:0000313" key="2">
    <source>
        <dbReference type="Proteomes" id="UP001595613"/>
    </source>
</evidence>
<accession>A0ABV7WVJ7</accession>
<organism evidence="1 2">
    <name type="scientific">Devosia honganensis</name>
    <dbReference type="NCBI Taxonomy" id="1610527"/>
    <lineage>
        <taxon>Bacteria</taxon>
        <taxon>Pseudomonadati</taxon>
        <taxon>Pseudomonadota</taxon>
        <taxon>Alphaproteobacteria</taxon>
        <taxon>Hyphomicrobiales</taxon>
        <taxon>Devosiaceae</taxon>
        <taxon>Devosia</taxon>
    </lineage>
</organism>
<dbReference type="RefSeq" id="WP_380094054.1">
    <property type="nucleotide sequence ID" value="NZ_JBHRYD010000001.1"/>
</dbReference>
<dbReference type="Proteomes" id="UP001595613">
    <property type="component" value="Unassembled WGS sequence"/>
</dbReference>
<reference evidence="2" key="1">
    <citation type="journal article" date="2019" name="Int. J. Syst. Evol. Microbiol.">
        <title>The Global Catalogue of Microorganisms (GCM) 10K type strain sequencing project: providing services to taxonomists for standard genome sequencing and annotation.</title>
        <authorList>
            <consortium name="The Broad Institute Genomics Platform"/>
            <consortium name="The Broad Institute Genome Sequencing Center for Infectious Disease"/>
            <person name="Wu L."/>
            <person name="Ma J."/>
        </authorList>
    </citation>
    <scope>NUCLEOTIDE SEQUENCE [LARGE SCALE GENOMIC DNA]</scope>
    <source>
        <strain evidence="2">KCTC 42281</strain>
    </source>
</reference>
<evidence type="ECO:0000313" key="1">
    <source>
        <dbReference type="EMBL" id="MFC3703320.1"/>
    </source>
</evidence>
<proteinExistence type="predicted"/>
<keyword evidence="2" id="KW-1185">Reference proteome</keyword>
<comment type="caution">
    <text evidence="1">The sequence shown here is derived from an EMBL/GenBank/DDBJ whole genome shotgun (WGS) entry which is preliminary data.</text>
</comment>